<dbReference type="PRINTS" id="PR00455">
    <property type="entry name" value="HTHTETR"/>
</dbReference>
<dbReference type="Proteomes" id="UP000587462">
    <property type="component" value="Unassembled WGS sequence"/>
</dbReference>
<dbReference type="PANTHER" id="PTHR30055">
    <property type="entry name" value="HTH-TYPE TRANSCRIPTIONAL REGULATOR RUTR"/>
    <property type="match status" value="1"/>
</dbReference>
<feature type="domain" description="HTH tetR-type" evidence="3">
    <location>
        <begin position="17"/>
        <end position="77"/>
    </location>
</feature>
<evidence type="ECO:0000313" key="5">
    <source>
        <dbReference type="Proteomes" id="UP000587462"/>
    </source>
</evidence>
<reference evidence="4 5" key="1">
    <citation type="submission" date="2020-04" db="EMBL/GenBank/DDBJ databases">
        <title>Draft Genome Sequence of Streptomyces morookaense DSM 40503, an 8-azaguanine-producing strain.</title>
        <authorList>
            <person name="Qi J."/>
            <person name="Gao J.-M."/>
        </authorList>
    </citation>
    <scope>NUCLEOTIDE SEQUENCE [LARGE SCALE GENOMIC DNA]</scope>
    <source>
        <strain evidence="4 5">DSM 40503</strain>
    </source>
</reference>
<dbReference type="InterPro" id="IPR009057">
    <property type="entry name" value="Homeodomain-like_sf"/>
</dbReference>
<dbReference type="GO" id="GO:0000976">
    <property type="term" value="F:transcription cis-regulatory region binding"/>
    <property type="evidence" value="ECO:0007669"/>
    <property type="project" value="TreeGrafter"/>
</dbReference>
<keyword evidence="1 2" id="KW-0238">DNA-binding</keyword>
<dbReference type="Pfam" id="PF17920">
    <property type="entry name" value="TetR_C_16"/>
    <property type="match status" value="1"/>
</dbReference>
<dbReference type="SUPFAM" id="SSF46689">
    <property type="entry name" value="Homeodomain-like"/>
    <property type="match status" value="1"/>
</dbReference>
<dbReference type="GO" id="GO:0003700">
    <property type="term" value="F:DNA-binding transcription factor activity"/>
    <property type="evidence" value="ECO:0007669"/>
    <property type="project" value="TreeGrafter"/>
</dbReference>
<evidence type="ECO:0000313" key="4">
    <source>
        <dbReference type="EMBL" id="NVK76136.1"/>
    </source>
</evidence>
<evidence type="ECO:0000256" key="1">
    <source>
        <dbReference type="ARBA" id="ARBA00023125"/>
    </source>
</evidence>
<dbReference type="InterPro" id="IPR041678">
    <property type="entry name" value="TetR_C_16"/>
</dbReference>
<dbReference type="PROSITE" id="PS50977">
    <property type="entry name" value="HTH_TETR_2"/>
    <property type="match status" value="1"/>
</dbReference>
<dbReference type="InterPro" id="IPR050109">
    <property type="entry name" value="HTH-type_TetR-like_transc_reg"/>
</dbReference>
<dbReference type="SUPFAM" id="SSF48498">
    <property type="entry name" value="Tetracyclin repressor-like, C-terminal domain"/>
    <property type="match status" value="1"/>
</dbReference>
<dbReference type="InterPro" id="IPR001647">
    <property type="entry name" value="HTH_TetR"/>
</dbReference>
<comment type="caution">
    <text evidence="4">The sequence shown here is derived from an EMBL/GenBank/DDBJ whole genome shotgun (WGS) entry which is preliminary data.</text>
</comment>
<evidence type="ECO:0000259" key="3">
    <source>
        <dbReference type="PROSITE" id="PS50977"/>
    </source>
</evidence>
<gene>
    <name evidence="4" type="ORF">HG542_00520</name>
</gene>
<protein>
    <submittedName>
        <fullName evidence="4">TetR family transcriptional regulator</fullName>
    </submittedName>
</protein>
<dbReference type="InterPro" id="IPR036271">
    <property type="entry name" value="Tet_transcr_reg_TetR-rel_C_sf"/>
</dbReference>
<keyword evidence="5" id="KW-1185">Reference proteome</keyword>
<proteinExistence type="predicted"/>
<dbReference type="AlphaFoldDB" id="A0A7Y7AZZ3"/>
<dbReference type="PANTHER" id="PTHR30055:SF226">
    <property type="entry name" value="HTH-TYPE TRANSCRIPTIONAL REGULATOR PKSA"/>
    <property type="match status" value="1"/>
</dbReference>
<organism evidence="4 5">
    <name type="scientific">Streptomyces morookaense</name>
    <name type="common">Streptoverticillium morookaense</name>
    <dbReference type="NCBI Taxonomy" id="1970"/>
    <lineage>
        <taxon>Bacteria</taxon>
        <taxon>Bacillati</taxon>
        <taxon>Actinomycetota</taxon>
        <taxon>Actinomycetes</taxon>
        <taxon>Kitasatosporales</taxon>
        <taxon>Streptomycetaceae</taxon>
        <taxon>Streptomyces</taxon>
    </lineage>
</organism>
<name>A0A7Y7AZZ3_STRMO</name>
<dbReference type="Gene3D" id="1.10.357.10">
    <property type="entry name" value="Tetracycline Repressor, domain 2"/>
    <property type="match status" value="1"/>
</dbReference>
<dbReference type="Pfam" id="PF00440">
    <property type="entry name" value="TetR_N"/>
    <property type="match status" value="1"/>
</dbReference>
<accession>A0A7Y7AZZ3</accession>
<sequence>MLPGMSTAQPARKRDAAATREAILAAAVVEFTEHGYAGAGVRRIAERAGVTAMMVNRYFGSKQGLFTQAVARSFAPPTIVGDERADLAGAIAHTLTERTASDAERLDPFLLLLRSAPDPEAADIVRQGVEANVGARLAGLLDGPDADVRAQLALALVAGTWLLRGVVGTTALATADDARLIALLTDMLEPVVHEVGGTSAATGTGPDGTGG</sequence>
<evidence type="ECO:0000256" key="2">
    <source>
        <dbReference type="PROSITE-ProRule" id="PRU00335"/>
    </source>
</evidence>
<feature type="DNA-binding region" description="H-T-H motif" evidence="2">
    <location>
        <begin position="40"/>
        <end position="59"/>
    </location>
</feature>
<dbReference type="EMBL" id="JABBXF010000001">
    <property type="protein sequence ID" value="NVK76136.1"/>
    <property type="molecule type" value="Genomic_DNA"/>
</dbReference>